<comment type="similarity">
    <text evidence="1">Belongs to the UPF0065 (bug) family.</text>
</comment>
<dbReference type="RefSeq" id="WP_094806759.1">
    <property type="nucleotide sequence ID" value="NZ_NEVT01000006.1"/>
</dbReference>
<dbReference type="Proteomes" id="UP000215633">
    <property type="component" value="Unassembled WGS sequence"/>
</dbReference>
<keyword evidence="2" id="KW-0732">Signal</keyword>
<dbReference type="Gene3D" id="3.40.190.150">
    <property type="entry name" value="Bordetella uptake gene, domain 1"/>
    <property type="match status" value="1"/>
</dbReference>
<dbReference type="InterPro" id="IPR005064">
    <property type="entry name" value="BUG"/>
</dbReference>
<dbReference type="AlphaFoldDB" id="A0A261VP21"/>
<evidence type="ECO:0000256" key="1">
    <source>
        <dbReference type="ARBA" id="ARBA00006987"/>
    </source>
</evidence>
<dbReference type="Gene3D" id="3.40.190.10">
    <property type="entry name" value="Periplasmic binding protein-like II"/>
    <property type="match status" value="1"/>
</dbReference>
<dbReference type="InterPro" id="IPR042100">
    <property type="entry name" value="Bug_dom1"/>
</dbReference>
<dbReference type="PANTHER" id="PTHR42928">
    <property type="entry name" value="TRICARBOXYLATE-BINDING PROTEIN"/>
    <property type="match status" value="1"/>
</dbReference>
<dbReference type="CDD" id="cd13578">
    <property type="entry name" value="PBP2_Bug27"/>
    <property type="match status" value="1"/>
</dbReference>
<feature type="signal peptide" evidence="2">
    <location>
        <begin position="1"/>
        <end position="26"/>
    </location>
</feature>
<protein>
    <submittedName>
        <fullName evidence="3">ABC transporter substrate-binding protein</fullName>
    </submittedName>
</protein>
<dbReference type="Pfam" id="PF03401">
    <property type="entry name" value="TctC"/>
    <property type="match status" value="1"/>
</dbReference>
<dbReference type="PANTHER" id="PTHR42928:SF5">
    <property type="entry name" value="BLR1237 PROTEIN"/>
    <property type="match status" value="1"/>
</dbReference>
<accession>A0A261VP21</accession>
<reference evidence="4" key="1">
    <citation type="submission" date="2017-05" db="EMBL/GenBank/DDBJ databases">
        <title>Complete and WGS of Bordetella genogroups.</title>
        <authorList>
            <person name="Spilker T."/>
            <person name="Lipuma J."/>
        </authorList>
    </citation>
    <scope>NUCLEOTIDE SEQUENCE [LARGE SCALE GENOMIC DNA]</scope>
    <source>
        <strain evidence="4">AU8256</strain>
    </source>
</reference>
<comment type="caution">
    <text evidence="3">The sequence shown here is derived from an EMBL/GenBank/DDBJ whole genome shotgun (WGS) entry which is preliminary data.</text>
</comment>
<dbReference type="SUPFAM" id="SSF53850">
    <property type="entry name" value="Periplasmic binding protein-like II"/>
    <property type="match status" value="1"/>
</dbReference>
<sequence length="323" mass="33963">MRLSRFKPWALACAGLLLAAAGSAAAAYPEQPIRLIVPYAAGGGTDTAARMLAKKLAPRLGQPVLVENKPGGATQIGTAYVARARPDGYTLLMGTANLATNAVLYRNLPYDVARDLTPVAWATDVPVYVLALAGAGIVDLASLRRAAGQGTGLAYATAGVGSIPHLAAEMFAHQFGMPLRHIPYKGSAEAVAALAGGQVPLSFDNLPPVRAQIEAGRVVPLAIAAARRNPLLPEVPTLAEWGYPLEASSWWGVMAPAGTPADIVETLNRHIDAVLADPEVREYFVQQGMQPMGGAPGEFGRHIVEETRKWRAAVEQAGVRVTQ</sequence>
<organism evidence="3 4">
    <name type="scientific">Bordetella genomosp. 2</name>
    <dbReference type="NCBI Taxonomy" id="1983456"/>
    <lineage>
        <taxon>Bacteria</taxon>
        <taxon>Pseudomonadati</taxon>
        <taxon>Pseudomonadota</taxon>
        <taxon>Betaproteobacteria</taxon>
        <taxon>Burkholderiales</taxon>
        <taxon>Alcaligenaceae</taxon>
        <taxon>Bordetella</taxon>
    </lineage>
</organism>
<dbReference type="PIRSF" id="PIRSF017082">
    <property type="entry name" value="YflP"/>
    <property type="match status" value="1"/>
</dbReference>
<evidence type="ECO:0000313" key="3">
    <source>
        <dbReference type="EMBL" id="OZI75799.1"/>
    </source>
</evidence>
<gene>
    <name evidence="3" type="ORF">CAL24_11340</name>
</gene>
<proteinExistence type="inferred from homology"/>
<name>A0A261VP21_9BORD</name>
<evidence type="ECO:0000256" key="2">
    <source>
        <dbReference type="SAM" id="SignalP"/>
    </source>
</evidence>
<feature type="chain" id="PRO_5013397267" evidence="2">
    <location>
        <begin position="27"/>
        <end position="323"/>
    </location>
</feature>
<keyword evidence="4" id="KW-1185">Reference proteome</keyword>
<dbReference type="EMBL" id="NEVT01000006">
    <property type="protein sequence ID" value="OZI75799.1"/>
    <property type="molecule type" value="Genomic_DNA"/>
</dbReference>
<evidence type="ECO:0000313" key="4">
    <source>
        <dbReference type="Proteomes" id="UP000215633"/>
    </source>
</evidence>